<dbReference type="EMBL" id="JBHUKR010000007">
    <property type="protein sequence ID" value="MFD2417684.1"/>
    <property type="molecule type" value="Genomic_DNA"/>
</dbReference>
<evidence type="ECO:0000259" key="1">
    <source>
        <dbReference type="PROSITE" id="PS50943"/>
    </source>
</evidence>
<dbReference type="Proteomes" id="UP001597417">
    <property type="component" value="Unassembled WGS sequence"/>
</dbReference>
<name>A0ABW5FRM6_9PSEU</name>
<accession>A0ABW5FRM6</accession>
<feature type="domain" description="HTH cro/C1-type" evidence="1">
    <location>
        <begin position="42"/>
        <end position="73"/>
    </location>
</feature>
<dbReference type="InterPro" id="IPR001387">
    <property type="entry name" value="Cro/C1-type_HTH"/>
</dbReference>
<dbReference type="PROSITE" id="PS50943">
    <property type="entry name" value="HTH_CROC1"/>
    <property type="match status" value="1"/>
</dbReference>
<keyword evidence="3" id="KW-1185">Reference proteome</keyword>
<comment type="caution">
    <text evidence="2">The sequence shown here is derived from an EMBL/GenBank/DDBJ whole genome shotgun (WGS) entry which is preliminary data.</text>
</comment>
<protein>
    <submittedName>
        <fullName evidence="2">XRE family transcriptional regulator</fullName>
    </submittedName>
</protein>
<evidence type="ECO:0000313" key="3">
    <source>
        <dbReference type="Proteomes" id="UP001597417"/>
    </source>
</evidence>
<proteinExistence type="predicted"/>
<organism evidence="2 3">
    <name type="scientific">Amycolatopsis pigmentata</name>
    <dbReference type="NCBI Taxonomy" id="450801"/>
    <lineage>
        <taxon>Bacteria</taxon>
        <taxon>Bacillati</taxon>
        <taxon>Actinomycetota</taxon>
        <taxon>Actinomycetes</taxon>
        <taxon>Pseudonocardiales</taxon>
        <taxon>Pseudonocardiaceae</taxon>
        <taxon>Amycolatopsis</taxon>
    </lineage>
</organism>
<dbReference type="SUPFAM" id="SSF47413">
    <property type="entry name" value="lambda repressor-like DNA-binding domains"/>
    <property type="match status" value="1"/>
</dbReference>
<gene>
    <name evidence="2" type="ORF">ACFSXZ_15250</name>
</gene>
<evidence type="ECO:0000313" key="2">
    <source>
        <dbReference type="EMBL" id="MFD2417684.1"/>
    </source>
</evidence>
<dbReference type="SMART" id="SM00530">
    <property type="entry name" value="HTH_XRE"/>
    <property type="match status" value="1"/>
</dbReference>
<sequence length="120" mass="13208">MANWKDVKARKRELDIAAGRDVEAAKAEAQSRTHAYVLGYRLSELRERAGLSQTEVARRMGVKQPRVSAIEKGGPSQMEVETLSRYIAALGGRMRVVAGFGDHEEIVSVPEVNRDELASA</sequence>
<dbReference type="RefSeq" id="WP_378265640.1">
    <property type="nucleotide sequence ID" value="NZ_JBHUKR010000007.1"/>
</dbReference>
<dbReference type="Gene3D" id="1.10.260.40">
    <property type="entry name" value="lambda repressor-like DNA-binding domains"/>
    <property type="match status" value="1"/>
</dbReference>
<reference evidence="3" key="1">
    <citation type="journal article" date="2019" name="Int. J. Syst. Evol. Microbiol.">
        <title>The Global Catalogue of Microorganisms (GCM) 10K type strain sequencing project: providing services to taxonomists for standard genome sequencing and annotation.</title>
        <authorList>
            <consortium name="The Broad Institute Genomics Platform"/>
            <consortium name="The Broad Institute Genome Sequencing Center for Infectious Disease"/>
            <person name="Wu L."/>
            <person name="Ma J."/>
        </authorList>
    </citation>
    <scope>NUCLEOTIDE SEQUENCE [LARGE SCALE GENOMIC DNA]</scope>
    <source>
        <strain evidence="3">CGMCC 4.7645</strain>
    </source>
</reference>
<dbReference type="InterPro" id="IPR010982">
    <property type="entry name" value="Lambda_DNA-bd_dom_sf"/>
</dbReference>
<dbReference type="CDD" id="cd00093">
    <property type="entry name" value="HTH_XRE"/>
    <property type="match status" value="1"/>
</dbReference>
<dbReference type="Pfam" id="PF01381">
    <property type="entry name" value="HTH_3"/>
    <property type="match status" value="1"/>
</dbReference>